<dbReference type="Proteomes" id="UP001242010">
    <property type="component" value="Chromosome"/>
</dbReference>
<feature type="transmembrane region" description="Helical" evidence="1">
    <location>
        <begin position="29"/>
        <end position="45"/>
    </location>
</feature>
<keyword evidence="1" id="KW-0472">Membrane</keyword>
<evidence type="ECO:0000256" key="1">
    <source>
        <dbReference type="SAM" id="Phobius"/>
    </source>
</evidence>
<keyword evidence="1" id="KW-0812">Transmembrane</keyword>
<organism evidence="2 3">
    <name type="scientific">Geothrix oryzae</name>
    <dbReference type="NCBI Taxonomy" id="2927975"/>
    <lineage>
        <taxon>Bacteria</taxon>
        <taxon>Pseudomonadati</taxon>
        <taxon>Acidobacteriota</taxon>
        <taxon>Holophagae</taxon>
        <taxon>Holophagales</taxon>
        <taxon>Holophagaceae</taxon>
        <taxon>Geothrix</taxon>
    </lineage>
</organism>
<proteinExistence type="predicted"/>
<sequence>MLDLLLIPAAILLAFALRAVRRGDHRLHGHLMVSAFTVVGLRILLHPRSLAQVHLAAWAATLVAAGTTILLGRKALAWREARSFRAYLPRIHRAFGVATLSGLVLSTVIWLFRNRT</sequence>
<gene>
    <name evidence="2" type="ORF">GETHOR_11750</name>
</gene>
<accession>A0ABM8DQ33</accession>
<reference evidence="3" key="1">
    <citation type="journal article" date="2023" name="Int. J. Syst. Evol. Microbiol.">
        <title>Mesoterricola silvestris gen. nov., sp. nov., Mesoterricola sediminis sp. nov., Geothrix oryzae sp. nov., Geothrix edaphica sp. nov., Geothrix rubra sp. nov., and Geothrix limicola sp. nov., six novel members of Acidobacteriota isolated from soils.</title>
        <authorList>
            <person name="Itoh H."/>
            <person name="Sugisawa Y."/>
            <person name="Mise K."/>
            <person name="Xu Z."/>
            <person name="Kuniyasu M."/>
            <person name="Ushijima N."/>
            <person name="Kawano K."/>
            <person name="Kobayashi E."/>
            <person name="Shiratori Y."/>
            <person name="Masuda Y."/>
            <person name="Senoo K."/>
        </authorList>
    </citation>
    <scope>NUCLEOTIDE SEQUENCE [LARGE SCALE GENOMIC DNA]</scope>
    <source>
        <strain evidence="3">Red222</strain>
    </source>
</reference>
<feature type="transmembrane region" description="Helical" evidence="1">
    <location>
        <begin position="52"/>
        <end position="71"/>
    </location>
</feature>
<evidence type="ECO:0000313" key="3">
    <source>
        <dbReference type="Proteomes" id="UP001242010"/>
    </source>
</evidence>
<name>A0ABM8DQ33_9BACT</name>
<feature type="transmembrane region" description="Helical" evidence="1">
    <location>
        <begin position="91"/>
        <end position="112"/>
    </location>
</feature>
<keyword evidence="3" id="KW-1185">Reference proteome</keyword>
<evidence type="ECO:0000313" key="2">
    <source>
        <dbReference type="EMBL" id="BDU69074.1"/>
    </source>
</evidence>
<dbReference type="EMBL" id="AP027079">
    <property type="protein sequence ID" value="BDU69074.1"/>
    <property type="molecule type" value="Genomic_DNA"/>
</dbReference>
<keyword evidence="1" id="KW-1133">Transmembrane helix</keyword>
<dbReference type="RefSeq" id="WP_286355704.1">
    <property type="nucleotide sequence ID" value="NZ_AP027079.1"/>
</dbReference>
<protein>
    <submittedName>
        <fullName evidence="2">Uncharacterized protein</fullName>
    </submittedName>
</protein>